<dbReference type="InterPro" id="IPR049940">
    <property type="entry name" value="GluQ/Sye"/>
</dbReference>
<keyword evidence="4 7" id="KW-0067">ATP-binding</keyword>
<evidence type="ECO:0000256" key="6">
    <source>
        <dbReference type="ARBA" id="ARBA00023146"/>
    </source>
</evidence>
<dbReference type="GO" id="GO:0004818">
    <property type="term" value="F:glutamate-tRNA ligase activity"/>
    <property type="evidence" value="ECO:0007669"/>
    <property type="project" value="InterPro"/>
</dbReference>
<accession>A0AA35X864</accession>
<evidence type="ECO:0000256" key="5">
    <source>
        <dbReference type="ARBA" id="ARBA00022917"/>
    </source>
</evidence>
<dbReference type="InterPro" id="IPR004527">
    <property type="entry name" value="Glu-tRNA-ligase_bac/mito"/>
</dbReference>
<dbReference type="Pfam" id="PF19269">
    <property type="entry name" value="Anticodon_2"/>
    <property type="match status" value="1"/>
</dbReference>
<keyword evidence="5 7" id="KW-0648">Protein biosynthesis</keyword>
<keyword evidence="3 7" id="KW-0547">Nucleotide-binding</keyword>
<dbReference type="InterPro" id="IPR020751">
    <property type="entry name" value="aa-tRNA-synth_I_codon-bd_sub2"/>
</dbReference>
<evidence type="ECO:0000256" key="3">
    <source>
        <dbReference type="ARBA" id="ARBA00022741"/>
    </source>
</evidence>
<keyword evidence="6 7" id="KW-0030">Aminoacyl-tRNA synthetase</keyword>
<dbReference type="EMBL" id="CASHTH010003677">
    <property type="protein sequence ID" value="CAI8047784.1"/>
    <property type="molecule type" value="Genomic_DNA"/>
</dbReference>
<evidence type="ECO:0000256" key="4">
    <source>
        <dbReference type="ARBA" id="ARBA00022840"/>
    </source>
</evidence>
<dbReference type="InterPro" id="IPR014729">
    <property type="entry name" value="Rossmann-like_a/b/a_fold"/>
</dbReference>
<gene>
    <name evidence="10" type="ORF">GBAR_LOCUS26442</name>
</gene>
<comment type="similarity">
    <text evidence="1">Belongs to the class-I aminoacyl-tRNA synthetase family. Glutamate--tRNA ligase type 1 subfamily.</text>
</comment>
<dbReference type="PANTHER" id="PTHR43311:SF2">
    <property type="entry name" value="GLUTAMATE--TRNA LIGASE, MITOCHONDRIAL-RELATED"/>
    <property type="match status" value="1"/>
</dbReference>
<dbReference type="GO" id="GO:0000049">
    <property type="term" value="F:tRNA binding"/>
    <property type="evidence" value="ECO:0007669"/>
    <property type="project" value="InterPro"/>
</dbReference>
<dbReference type="Gene3D" id="3.40.50.620">
    <property type="entry name" value="HUPs"/>
    <property type="match status" value="1"/>
</dbReference>
<reference evidence="10" key="1">
    <citation type="submission" date="2023-03" db="EMBL/GenBank/DDBJ databases">
        <authorList>
            <person name="Steffen K."/>
            <person name="Cardenas P."/>
        </authorList>
    </citation>
    <scope>NUCLEOTIDE SEQUENCE</scope>
</reference>
<evidence type="ECO:0000256" key="2">
    <source>
        <dbReference type="ARBA" id="ARBA00022598"/>
    </source>
</evidence>
<dbReference type="InterPro" id="IPR020058">
    <property type="entry name" value="Glu/Gln-tRNA-synth_Ib_cat-dom"/>
</dbReference>
<sequence>MRYDGHCRYLTEAEAKAHGDQPSVVRLKVPEDGSTVVHDAFRDPITIEHGQIDDQVLLKSDGYPTYHLANVVDDHVMEISHVIRAEEWISSTPKHLMLYHAFGWAPPVFMHMPLLRNADRSKISKRKNPVSLRYYERQGYLPEALLNFLALMGWSMPDEREVFTLAEMIESFSFDRISLGGPVFDLQKLEWLNGMYIRQLSPAALSERLLENARAKSRLLDDNAYVDAITPLLQERLRTLGDFQDMAAFFYDTPLAYDKALLLPKGRNPREAVKVLTEVAEVLTRHAGPWQDAELEASVRAYVEGAKWPGRDLFMTLRTAVTGRTASPPLFATMQVLGRDLCLSRLEDAVALLQK</sequence>
<dbReference type="PANTHER" id="PTHR43311">
    <property type="entry name" value="GLUTAMATE--TRNA LIGASE"/>
    <property type="match status" value="1"/>
</dbReference>
<comment type="caution">
    <text evidence="10">The sequence shown here is derived from an EMBL/GenBank/DDBJ whole genome shotgun (WGS) entry which is preliminary data.</text>
</comment>
<dbReference type="GO" id="GO:0006424">
    <property type="term" value="P:glutamyl-tRNA aminoacylation"/>
    <property type="evidence" value="ECO:0007669"/>
    <property type="project" value="InterPro"/>
</dbReference>
<dbReference type="NCBIfam" id="TIGR00464">
    <property type="entry name" value="gltX_bact"/>
    <property type="match status" value="1"/>
</dbReference>
<proteinExistence type="inferred from homology"/>
<dbReference type="Gene3D" id="1.10.10.350">
    <property type="match status" value="1"/>
</dbReference>
<evidence type="ECO:0000313" key="11">
    <source>
        <dbReference type="Proteomes" id="UP001174909"/>
    </source>
</evidence>
<name>A0AA35X864_GEOBA</name>
<dbReference type="SUPFAM" id="SSF48163">
    <property type="entry name" value="An anticodon-binding domain of class I aminoacyl-tRNA synthetases"/>
    <property type="match status" value="1"/>
</dbReference>
<dbReference type="GO" id="GO:0005524">
    <property type="term" value="F:ATP binding"/>
    <property type="evidence" value="ECO:0007669"/>
    <property type="project" value="UniProtKB-KW"/>
</dbReference>
<evidence type="ECO:0000313" key="10">
    <source>
        <dbReference type="EMBL" id="CAI8047784.1"/>
    </source>
</evidence>
<organism evidence="10 11">
    <name type="scientific">Geodia barretti</name>
    <name type="common">Barrett's horny sponge</name>
    <dbReference type="NCBI Taxonomy" id="519541"/>
    <lineage>
        <taxon>Eukaryota</taxon>
        <taxon>Metazoa</taxon>
        <taxon>Porifera</taxon>
        <taxon>Demospongiae</taxon>
        <taxon>Heteroscleromorpha</taxon>
        <taxon>Tetractinellida</taxon>
        <taxon>Astrophorina</taxon>
        <taxon>Geodiidae</taxon>
        <taxon>Geodia</taxon>
    </lineage>
</organism>
<feature type="domain" description="Aminoacyl-tRNA synthetase class I anticodon-binding" evidence="9">
    <location>
        <begin position="219"/>
        <end position="349"/>
    </location>
</feature>
<evidence type="ECO:0000256" key="1">
    <source>
        <dbReference type="ARBA" id="ARBA00007894"/>
    </source>
</evidence>
<dbReference type="InterPro" id="IPR008925">
    <property type="entry name" value="aa_tRNA-synth_I_cd-bd_sf"/>
</dbReference>
<dbReference type="SUPFAM" id="SSF52374">
    <property type="entry name" value="Nucleotidylyl transferase"/>
    <property type="match status" value="1"/>
</dbReference>
<evidence type="ECO:0000259" key="9">
    <source>
        <dbReference type="Pfam" id="PF19269"/>
    </source>
</evidence>
<dbReference type="Proteomes" id="UP001174909">
    <property type="component" value="Unassembled WGS sequence"/>
</dbReference>
<feature type="domain" description="Glutamyl/glutaminyl-tRNA synthetase class Ib catalytic" evidence="8">
    <location>
        <begin position="2"/>
        <end position="191"/>
    </location>
</feature>
<keyword evidence="11" id="KW-1185">Reference proteome</keyword>
<dbReference type="GO" id="GO:0005829">
    <property type="term" value="C:cytosol"/>
    <property type="evidence" value="ECO:0007669"/>
    <property type="project" value="TreeGrafter"/>
</dbReference>
<evidence type="ECO:0000259" key="8">
    <source>
        <dbReference type="Pfam" id="PF00749"/>
    </source>
</evidence>
<dbReference type="AlphaFoldDB" id="A0AA35X864"/>
<dbReference type="InterPro" id="IPR045462">
    <property type="entry name" value="aa-tRNA-synth_I_cd-bd"/>
</dbReference>
<keyword evidence="2 7" id="KW-0436">Ligase</keyword>
<protein>
    <submittedName>
        <fullName evidence="10">Glutamate--tRNA ligase</fullName>
    </submittedName>
</protein>
<dbReference type="Pfam" id="PF00749">
    <property type="entry name" value="tRNA-synt_1c"/>
    <property type="match status" value="1"/>
</dbReference>
<evidence type="ECO:0000256" key="7">
    <source>
        <dbReference type="RuleBase" id="RU363037"/>
    </source>
</evidence>